<keyword evidence="1" id="KW-0472">Membrane</keyword>
<gene>
    <name evidence="2" type="ORF">J2Z70_002480</name>
</gene>
<name>A0ABS4NS98_9BACL</name>
<protein>
    <submittedName>
        <fullName evidence="2">Uncharacterized protein</fullName>
    </submittedName>
</protein>
<dbReference type="Proteomes" id="UP000773462">
    <property type="component" value="Unassembled WGS sequence"/>
</dbReference>
<feature type="transmembrane region" description="Helical" evidence="1">
    <location>
        <begin position="84"/>
        <end position="102"/>
    </location>
</feature>
<sequence>MRRDWTRLTLLDLLKAVFLPVLLLIFLIMALQMLHEQEPEMHSVRPDRYEHKLAQPVRVHHTQIYDTQAVRLAPRENPLTLESGPPGLLLCVSLLPFIYILLKRLLLFPLKYNSHFVGVRLYAE</sequence>
<keyword evidence="1" id="KW-0812">Transmembrane</keyword>
<keyword evidence="1" id="KW-1133">Transmembrane helix</keyword>
<dbReference type="EMBL" id="JAGGLV010000007">
    <property type="protein sequence ID" value="MBP2112326.1"/>
    <property type="molecule type" value="Genomic_DNA"/>
</dbReference>
<comment type="caution">
    <text evidence="2">The sequence shown here is derived from an EMBL/GenBank/DDBJ whole genome shotgun (WGS) entry which is preliminary data.</text>
</comment>
<organism evidence="2 3">
    <name type="scientific">Paenibacillus silagei</name>
    <dbReference type="NCBI Taxonomy" id="1670801"/>
    <lineage>
        <taxon>Bacteria</taxon>
        <taxon>Bacillati</taxon>
        <taxon>Bacillota</taxon>
        <taxon>Bacilli</taxon>
        <taxon>Bacillales</taxon>
        <taxon>Paenibacillaceae</taxon>
        <taxon>Paenibacillus</taxon>
    </lineage>
</organism>
<reference evidence="2 3" key="1">
    <citation type="submission" date="2021-03" db="EMBL/GenBank/DDBJ databases">
        <title>Genomic Encyclopedia of Type Strains, Phase IV (KMG-IV): sequencing the most valuable type-strain genomes for metagenomic binning, comparative biology and taxonomic classification.</title>
        <authorList>
            <person name="Goeker M."/>
        </authorList>
    </citation>
    <scope>NUCLEOTIDE SEQUENCE [LARGE SCALE GENOMIC DNA]</scope>
    <source>
        <strain evidence="2 3">DSM 101953</strain>
    </source>
</reference>
<accession>A0ABS4NS98</accession>
<dbReference type="RefSeq" id="WP_209873123.1">
    <property type="nucleotide sequence ID" value="NZ_JAGGLV010000007.1"/>
</dbReference>
<proteinExistence type="predicted"/>
<evidence type="ECO:0000256" key="1">
    <source>
        <dbReference type="SAM" id="Phobius"/>
    </source>
</evidence>
<evidence type="ECO:0000313" key="2">
    <source>
        <dbReference type="EMBL" id="MBP2112326.1"/>
    </source>
</evidence>
<feature type="transmembrane region" description="Helical" evidence="1">
    <location>
        <begin position="12"/>
        <end position="34"/>
    </location>
</feature>
<keyword evidence="3" id="KW-1185">Reference proteome</keyword>
<evidence type="ECO:0000313" key="3">
    <source>
        <dbReference type="Proteomes" id="UP000773462"/>
    </source>
</evidence>